<evidence type="ECO:0000256" key="3">
    <source>
        <dbReference type="ARBA" id="ARBA00022525"/>
    </source>
</evidence>
<dbReference type="STRING" id="644358.A0A0C4EC15"/>
<reference evidence="20" key="2">
    <citation type="submission" date="2010-05" db="EMBL/GenBank/DDBJ databases">
        <title>The genome sequence of Magnaporthe poae strain ATCC 64411.</title>
        <authorList>
            <person name="Ma L.-J."/>
            <person name="Dead R."/>
            <person name="Young S."/>
            <person name="Zeng Q."/>
            <person name="Koehrsen M."/>
            <person name="Alvarado L."/>
            <person name="Berlin A."/>
            <person name="Chapman S.B."/>
            <person name="Chen Z."/>
            <person name="Freedman E."/>
            <person name="Gellesch M."/>
            <person name="Goldberg J."/>
            <person name="Griggs A."/>
            <person name="Gujja S."/>
            <person name="Heilman E.R."/>
            <person name="Heiman D."/>
            <person name="Hepburn T."/>
            <person name="Howarth C."/>
            <person name="Jen D."/>
            <person name="Larson L."/>
            <person name="Mehta T."/>
            <person name="Neiman D."/>
            <person name="Pearson M."/>
            <person name="Roberts A."/>
            <person name="Saif S."/>
            <person name="Shea T."/>
            <person name="Shenoy N."/>
            <person name="Sisk P."/>
            <person name="Stolte C."/>
            <person name="Sykes S."/>
            <person name="Walk T."/>
            <person name="White J."/>
            <person name="Yandava C."/>
            <person name="Haas B."/>
            <person name="Nusbaum C."/>
            <person name="Birren B."/>
        </authorList>
    </citation>
    <scope>NUCLEOTIDE SEQUENCE [LARGE SCALE GENOMIC DNA]</scope>
    <source>
        <strain evidence="20">ATCC 64411 / 73-15</strain>
    </source>
</reference>
<name>A0A0C4EC15_MAGP6</name>
<comment type="subcellular location">
    <subcellularLocation>
        <location evidence="2">Secreted</location>
    </subcellularLocation>
</comment>
<feature type="chain" id="PRO_5009386064" description="lytic cellulose monooxygenase (C4-dehydrogenating)" evidence="16">
    <location>
        <begin position="24"/>
        <end position="279"/>
    </location>
</feature>
<dbReference type="VEuPathDB" id="FungiDB:MAPG_10228"/>
<keyword evidence="6" id="KW-0136">Cellulose degradation</keyword>
<keyword evidence="9" id="KW-0503">Monooxygenase</keyword>
<evidence type="ECO:0000256" key="14">
    <source>
        <dbReference type="ARBA" id="ARBA00045077"/>
    </source>
</evidence>
<evidence type="ECO:0000313" key="20">
    <source>
        <dbReference type="Proteomes" id="UP000011715"/>
    </source>
</evidence>
<keyword evidence="12" id="KW-0624">Polysaccharide degradation</keyword>
<dbReference type="GO" id="GO:0046872">
    <property type="term" value="F:metal ion binding"/>
    <property type="evidence" value="ECO:0007669"/>
    <property type="project" value="UniProtKB-KW"/>
</dbReference>
<dbReference type="GO" id="GO:0005576">
    <property type="term" value="C:extracellular region"/>
    <property type="evidence" value="ECO:0007669"/>
    <property type="project" value="UniProtKB-SubCell"/>
</dbReference>
<evidence type="ECO:0000256" key="16">
    <source>
        <dbReference type="SAM" id="SignalP"/>
    </source>
</evidence>
<dbReference type="AlphaFoldDB" id="A0A0C4EC15"/>
<keyword evidence="7" id="KW-0560">Oxidoreductase</keyword>
<keyword evidence="3" id="KW-0964">Secreted</keyword>
<keyword evidence="8" id="KW-0186">Copper</keyword>
<keyword evidence="5 16" id="KW-0732">Signal</keyword>
<dbReference type="OMA" id="WLHPVGP"/>
<dbReference type="EnsemblFungi" id="MAPG_10228T0">
    <property type="protein sequence ID" value="MAPG_10228T0"/>
    <property type="gene ID" value="MAPG_10228"/>
</dbReference>
<evidence type="ECO:0000256" key="7">
    <source>
        <dbReference type="ARBA" id="ARBA00023002"/>
    </source>
</evidence>
<dbReference type="InterPro" id="IPR049892">
    <property type="entry name" value="AA9"/>
</dbReference>
<dbReference type="PANTHER" id="PTHR33353:SF19">
    <property type="entry name" value="GLYCOSYLHYDROLASE FAMILY 61-8 PROTEIN"/>
    <property type="match status" value="1"/>
</dbReference>
<evidence type="ECO:0000256" key="10">
    <source>
        <dbReference type="ARBA" id="ARBA00023157"/>
    </source>
</evidence>
<evidence type="ECO:0000313" key="18">
    <source>
        <dbReference type="EMBL" id="KLU91711.1"/>
    </source>
</evidence>
<evidence type="ECO:0000256" key="11">
    <source>
        <dbReference type="ARBA" id="ARBA00023277"/>
    </source>
</evidence>
<keyword evidence="4" id="KW-0479">Metal-binding</keyword>
<comment type="cofactor">
    <cofactor evidence="1">
        <name>Cu(2+)</name>
        <dbReference type="ChEBI" id="CHEBI:29036"/>
    </cofactor>
</comment>
<evidence type="ECO:0000256" key="1">
    <source>
        <dbReference type="ARBA" id="ARBA00001973"/>
    </source>
</evidence>
<organism evidence="19 20">
    <name type="scientific">Magnaporthiopsis poae (strain ATCC 64411 / 73-15)</name>
    <name type="common">Kentucky bluegrass fungus</name>
    <name type="synonym">Magnaporthe poae</name>
    <dbReference type="NCBI Taxonomy" id="644358"/>
    <lineage>
        <taxon>Eukaryota</taxon>
        <taxon>Fungi</taxon>
        <taxon>Dikarya</taxon>
        <taxon>Ascomycota</taxon>
        <taxon>Pezizomycotina</taxon>
        <taxon>Sordariomycetes</taxon>
        <taxon>Sordariomycetidae</taxon>
        <taxon>Magnaporthales</taxon>
        <taxon>Magnaporthaceae</taxon>
        <taxon>Magnaporthiopsis</taxon>
    </lineage>
</organism>
<dbReference type="GO" id="GO:0004497">
    <property type="term" value="F:monooxygenase activity"/>
    <property type="evidence" value="ECO:0007669"/>
    <property type="project" value="UniProtKB-KW"/>
</dbReference>
<evidence type="ECO:0000256" key="13">
    <source>
        <dbReference type="ARBA" id="ARBA00044502"/>
    </source>
</evidence>
<feature type="signal peptide" evidence="16">
    <location>
        <begin position="1"/>
        <end position="23"/>
    </location>
</feature>
<dbReference type="Pfam" id="PF03443">
    <property type="entry name" value="AA9"/>
    <property type="match status" value="1"/>
</dbReference>
<reference evidence="19" key="4">
    <citation type="journal article" date="2015" name="G3 (Bethesda)">
        <title>Genome sequences of three phytopathogenic species of the Magnaporthaceae family of fungi.</title>
        <authorList>
            <person name="Okagaki L.H."/>
            <person name="Nunes C.C."/>
            <person name="Sailsbery J."/>
            <person name="Clay B."/>
            <person name="Brown D."/>
            <person name="John T."/>
            <person name="Oh Y."/>
            <person name="Young N."/>
            <person name="Fitzgerald M."/>
            <person name="Haas B.J."/>
            <person name="Zeng Q."/>
            <person name="Young S."/>
            <person name="Adiconis X."/>
            <person name="Fan L."/>
            <person name="Levin J.Z."/>
            <person name="Mitchell T.K."/>
            <person name="Okubara P.A."/>
            <person name="Farman M.L."/>
            <person name="Kohn L.M."/>
            <person name="Birren B."/>
            <person name="Ma L.-J."/>
            <person name="Dean R.A."/>
        </authorList>
    </citation>
    <scope>NUCLEOTIDE SEQUENCE</scope>
    <source>
        <strain evidence="19">ATCC 64411 / 73-15</strain>
    </source>
</reference>
<dbReference type="Proteomes" id="UP000011715">
    <property type="component" value="Unassembled WGS sequence"/>
</dbReference>
<evidence type="ECO:0000256" key="5">
    <source>
        <dbReference type="ARBA" id="ARBA00022729"/>
    </source>
</evidence>
<keyword evidence="10" id="KW-1015">Disulfide bond</keyword>
<comment type="catalytic activity">
    <reaction evidence="14">
        <text>[(1-&gt;4)-beta-D-glucosyl]n+m + reduced acceptor + O2 = 4-dehydro-beta-D-glucosyl-[(1-&gt;4)-beta-D-glucosyl]n-1 + [(1-&gt;4)-beta-D-glucosyl]m + acceptor + H2O.</text>
        <dbReference type="EC" id="1.14.99.56"/>
    </reaction>
</comment>
<keyword evidence="20" id="KW-1185">Reference proteome</keyword>
<reference evidence="19" key="5">
    <citation type="submission" date="2015-06" db="UniProtKB">
        <authorList>
            <consortium name="EnsemblFungi"/>
        </authorList>
    </citation>
    <scope>IDENTIFICATION</scope>
    <source>
        <strain evidence="19">ATCC 64411</strain>
    </source>
</reference>
<dbReference type="InterPro" id="IPR005103">
    <property type="entry name" value="AA9_LPMO"/>
</dbReference>
<evidence type="ECO:0000256" key="9">
    <source>
        <dbReference type="ARBA" id="ARBA00023033"/>
    </source>
</evidence>
<protein>
    <recommendedName>
        <fullName evidence="15">lytic cellulose monooxygenase (C4-dehydrogenating)</fullName>
        <ecNumber evidence="15">1.14.99.56</ecNumber>
    </recommendedName>
</protein>
<dbReference type="PANTHER" id="PTHR33353">
    <property type="entry name" value="PUTATIVE (AFU_ORTHOLOGUE AFUA_1G12560)-RELATED"/>
    <property type="match status" value="1"/>
</dbReference>
<dbReference type="eggNOG" id="ENOG502SH9N">
    <property type="taxonomic scope" value="Eukaryota"/>
</dbReference>
<reference evidence="18" key="3">
    <citation type="submission" date="2011-03" db="EMBL/GenBank/DDBJ databases">
        <title>Annotation of Magnaporthe poae ATCC 64411.</title>
        <authorList>
            <person name="Ma L.-J."/>
            <person name="Dead R."/>
            <person name="Young S.K."/>
            <person name="Zeng Q."/>
            <person name="Gargeya S."/>
            <person name="Fitzgerald M."/>
            <person name="Haas B."/>
            <person name="Abouelleil A."/>
            <person name="Alvarado L."/>
            <person name="Arachchi H.M."/>
            <person name="Berlin A."/>
            <person name="Brown A."/>
            <person name="Chapman S.B."/>
            <person name="Chen Z."/>
            <person name="Dunbar C."/>
            <person name="Freedman E."/>
            <person name="Gearin G."/>
            <person name="Gellesch M."/>
            <person name="Goldberg J."/>
            <person name="Griggs A."/>
            <person name="Gujja S."/>
            <person name="Heiman D."/>
            <person name="Howarth C."/>
            <person name="Larson L."/>
            <person name="Lui A."/>
            <person name="MacDonald P.J.P."/>
            <person name="Mehta T."/>
            <person name="Montmayeur A."/>
            <person name="Murphy C."/>
            <person name="Neiman D."/>
            <person name="Pearson M."/>
            <person name="Priest M."/>
            <person name="Roberts A."/>
            <person name="Saif S."/>
            <person name="Shea T."/>
            <person name="Shenoy N."/>
            <person name="Sisk P."/>
            <person name="Stolte C."/>
            <person name="Sykes S."/>
            <person name="Yandava C."/>
            <person name="Wortman J."/>
            <person name="Nusbaum C."/>
            <person name="Birren B."/>
        </authorList>
    </citation>
    <scope>NUCLEOTIDE SEQUENCE</scope>
    <source>
        <strain evidence="18">ATCC 64411</strain>
    </source>
</reference>
<dbReference type="EMBL" id="ADBL01002633">
    <property type="status" value="NOT_ANNOTATED_CDS"/>
    <property type="molecule type" value="Genomic_DNA"/>
</dbReference>
<evidence type="ECO:0000313" key="19">
    <source>
        <dbReference type="EnsemblFungi" id="MAPG_10228T0"/>
    </source>
</evidence>
<dbReference type="CDD" id="cd21175">
    <property type="entry name" value="LPMO_AA9"/>
    <property type="match status" value="1"/>
</dbReference>
<evidence type="ECO:0000256" key="4">
    <source>
        <dbReference type="ARBA" id="ARBA00022723"/>
    </source>
</evidence>
<evidence type="ECO:0000259" key="17">
    <source>
        <dbReference type="Pfam" id="PF03443"/>
    </source>
</evidence>
<evidence type="ECO:0000256" key="8">
    <source>
        <dbReference type="ARBA" id="ARBA00023008"/>
    </source>
</evidence>
<reference evidence="18" key="1">
    <citation type="submission" date="2010-05" db="EMBL/GenBank/DDBJ databases">
        <title>The Genome Sequence of Magnaporthe poae strain ATCC 64411.</title>
        <authorList>
            <consortium name="The Broad Institute Genome Sequencing Platform"/>
            <consortium name="Broad Institute Genome Sequencing Center for Infectious Disease"/>
            <person name="Ma L.-J."/>
            <person name="Dead R."/>
            <person name="Young S."/>
            <person name="Zeng Q."/>
            <person name="Koehrsen M."/>
            <person name="Alvarado L."/>
            <person name="Berlin A."/>
            <person name="Chapman S.B."/>
            <person name="Chen Z."/>
            <person name="Freedman E."/>
            <person name="Gellesch M."/>
            <person name="Goldberg J."/>
            <person name="Griggs A."/>
            <person name="Gujja S."/>
            <person name="Heilman E.R."/>
            <person name="Heiman D."/>
            <person name="Hepburn T."/>
            <person name="Howarth C."/>
            <person name="Jen D."/>
            <person name="Larson L."/>
            <person name="Mehta T."/>
            <person name="Neiman D."/>
            <person name="Pearson M."/>
            <person name="Roberts A."/>
            <person name="Saif S."/>
            <person name="Shea T."/>
            <person name="Shenoy N."/>
            <person name="Sisk P."/>
            <person name="Stolte C."/>
            <person name="Sykes S."/>
            <person name="Walk T."/>
            <person name="White J."/>
            <person name="Yandava C."/>
            <person name="Haas B."/>
            <person name="Nusbaum C."/>
            <person name="Birren B."/>
        </authorList>
    </citation>
    <scope>NUCLEOTIDE SEQUENCE</scope>
    <source>
        <strain evidence="18">ATCC 64411</strain>
    </source>
</reference>
<evidence type="ECO:0000256" key="15">
    <source>
        <dbReference type="ARBA" id="ARBA00047174"/>
    </source>
</evidence>
<comment type="similarity">
    <text evidence="13">Belongs to the polysaccharide monooxygenase AA9 family.</text>
</comment>
<dbReference type="OrthoDB" id="4849160at2759"/>
<dbReference type="GO" id="GO:0030245">
    <property type="term" value="P:cellulose catabolic process"/>
    <property type="evidence" value="ECO:0007669"/>
    <property type="project" value="UniProtKB-KW"/>
</dbReference>
<dbReference type="Gene3D" id="2.70.50.70">
    <property type="match status" value="1"/>
</dbReference>
<evidence type="ECO:0000256" key="6">
    <source>
        <dbReference type="ARBA" id="ARBA00023001"/>
    </source>
</evidence>
<evidence type="ECO:0000256" key="2">
    <source>
        <dbReference type="ARBA" id="ARBA00004613"/>
    </source>
</evidence>
<keyword evidence="11" id="KW-0119">Carbohydrate metabolism</keyword>
<feature type="domain" description="Auxiliary Activity family 9 catalytic" evidence="17">
    <location>
        <begin position="24"/>
        <end position="251"/>
    </location>
</feature>
<dbReference type="EC" id="1.14.99.56" evidence="15"/>
<evidence type="ECO:0000256" key="12">
    <source>
        <dbReference type="ARBA" id="ARBA00023326"/>
    </source>
</evidence>
<dbReference type="EMBL" id="GL876977">
    <property type="protein sequence ID" value="KLU91711.1"/>
    <property type="molecule type" value="Genomic_DNA"/>
</dbReference>
<accession>A0A0C4EC15</accession>
<sequence length="279" mass="31355">MAALKAIATAAWWFAVLTDLAGAHGGLNNYTVGDTWYRGYDPTAPRQDQEGAPWMVQRLWSTIDPLFTASSPFIACNDPGTAPPSYIPIEAGAVLGAAYWYWLHPVGPMTVWLSPCLDPELTGSRDCRNIRVEDPQEGVRWFKIWEAGFLEGDDLQTGTWFQKAFQRWDGEGPAMWEVRLPPRLRPGLYVVRHEIVSLHVAGRPQFYPECAHLNVTGTGDDLPPREFWKPFPGAYDNDDPSLMIDIYSDEMKGVKNYTIPGGPIWKGFDTPIVKYCLDC</sequence>
<proteinExistence type="inferred from homology"/>
<gene>
    <name evidence="18" type="ORF">MAPG_10228</name>
</gene>